<dbReference type="OrthoDB" id="2756615at2759"/>
<dbReference type="EMBL" id="LUEZ02000106">
    <property type="protein sequence ID" value="RDB18333.1"/>
    <property type="molecule type" value="Genomic_DNA"/>
</dbReference>
<dbReference type="Gene3D" id="2.60.120.260">
    <property type="entry name" value="Galactose-binding domain-like"/>
    <property type="match status" value="1"/>
</dbReference>
<evidence type="ECO:0000313" key="1">
    <source>
        <dbReference type="EMBL" id="RDB18333.1"/>
    </source>
</evidence>
<evidence type="ECO:0000313" key="2">
    <source>
        <dbReference type="Proteomes" id="UP000076154"/>
    </source>
</evidence>
<name>A0A369JF56_HYPMA</name>
<gene>
    <name evidence="1" type="ORF">Hypma_000417</name>
</gene>
<comment type="caution">
    <text evidence="1">The sequence shown here is derived from an EMBL/GenBank/DDBJ whole genome shotgun (WGS) entry which is preliminary data.</text>
</comment>
<dbReference type="Proteomes" id="UP000076154">
    <property type="component" value="Unassembled WGS sequence"/>
</dbReference>
<accession>A0A369JF56</accession>
<organism evidence="1 2">
    <name type="scientific">Hypsizygus marmoreus</name>
    <name type="common">White beech mushroom</name>
    <name type="synonym">Agaricus marmoreus</name>
    <dbReference type="NCBI Taxonomy" id="39966"/>
    <lineage>
        <taxon>Eukaryota</taxon>
        <taxon>Fungi</taxon>
        <taxon>Dikarya</taxon>
        <taxon>Basidiomycota</taxon>
        <taxon>Agaricomycotina</taxon>
        <taxon>Agaricomycetes</taxon>
        <taxon>Agaricomycetidae</taxon>
        <taxon>Agaricales</taxon>
        <taxon>Tricholomatineae</taxon>
        <taxon>Lyophyllaceae</taxon>
        <taxon>Hypsizygus</taxon>
    </lineage>
</organism>
<dbReference type="InParanoid" id="A0A369JF56"/>
<sequence>MSYSDSTSPTALQRYQSPLLSDTMHSIDITHIIGSSVDYMVMTAGEDTPLSGETLIVDDNGRYISRDNPHQGLPYGNGTHQSSTAGSSATFQFVGTAISVYNILYWSKLGSLLVHYTLGGSTTSKTYAVSTSTPEFAAGLIQRENTLSYQATLSPLVYIRSRWRRRKAQISPSRWITSITSFSTLASKPDLVPVASSTGVVGGGATPTGMNSSSGSDAKVEYSAPLEAIVGGALGGTAFVKFAFLSTGGSCRYAILHIRYTLNRAIYRTLTQRHVQEPLRFDRRRRHVVATSQTHHTDILVLHKRFQEGTGSPISPFLTPAMSQHRPSVSLSSSGAALPPVLVPLRREYYQEHDSRNFANSGIAVTGGCLHTQIQRFQDLVLEVNRTIPEEGKESVRVAQLW</sequence>
<protein>
    <submittedName>
        <fullName evidence="1">Uncharacterized protein</fullName>
    </submittedName>
</protein>
<dbReference type="AlphaFoldDB" id="A0A369JF56"/>
<proteinExistence type="predicted"/>
<dbReference type="STRING" id="39966.A0A369JF56"/>
<reference evidence="1" key="1">
    <citation type="submission" date="2018-04" db="EMBL/GenBank/DDBJ databases">
        <title>Whole genome sequencing of Hypsizygus marmoreus.</title>
        <authorList>
            <person name="Choi I.-G."/>
            <person name="Min B."/>
            <person name="Kim J.-G."/>
            <person name="Kim S."/>
            <person name="Oh Y.-L."/>
            <person name="Kong W.-S."/>
            <person name="Park H."/>
            <person name="Jeong J."/>
            <person name="Song E.-S."/>
        </authorList>
    </citation>
    <scope>NUCLEOTIDE SEQUENCE [LARGE SCALE GENOMIC DNA]</scope>
    <source>
        <strain evidence="1">51987-8</strain>
    </source>
</reference>
<keyword evidence="2" id="KW-1185">Reference proteome</keyword>